<comment type="similarity">
    <text evidence="1">Belongs to the aldehyde dehydrogenase family.</text>
</comment>
<evidence type="ECO:0000259" key="4">
    <source>
        <dbReference type="Pfam" id="PF00171"/>
    </source>
</evidence>
<evidence type="ECO:0000313" key="6">
    <source>
        <dbReference type="Proteomes" id="UP001265550"/>
    </source>
</evidence>
<comment type="caution">
    <text evidence="5">The sequence shown here is derived from an EMBL/GenBank/DDBJ whole genome shotgun (WGS) entry which is preliminary data.</text>
</comment>
<sequence>MQALLDDSRWKGRSFNGQWQPAGQTAPVTDKSTGEVLSQIGIATPQDLAEAARAAAAAQPAWAETAPDERAAIFRRAAQLLEQHRDELAGWIVRESGGLRAKAEMELKSTLTTLNASAAMMGEPQGLLMPSRSDRTSMARRVPHGVVGVISPFNFPLTLAIRAVSPALVTGNAVLLKPDPQTAVCGGVLIARLFEEAGLPPGLLHVLPGGADVGEAICTDPHVGMVAFTGSTGAGRKVGALCGANLKKVSLELGGKNSLIVLDDADLDAAASGAAFGAWLHQGQICMATGRILAHERIAEELTQRLKEKALRLPVGDPSSGKVALGPVINARQLQGIDAIVRDSVAAGAVLHAGGSPHEERFYQPTVLGGVAPGMRAFDEEIFGPVASVTPFASDDEAVALANRTEYGLAAAVMSRSTSRALAIGKRLKVGLLHINDQTVAGDPHVPYGGRGASGNGSRIGGPANWDEFTQWQWITVRDAPPPYPF</sequence>
<evidence type="ECO:0000256" key="3">
    <source>
        <dbReference type="ARBA" id="ARBA00023027"/>
    </source>
</evidence>
<name>A0ABU1VCD3_9BURK</name>
<dbReference type="EC" id="1.2.1.28" evidence="5"/>
<dbReference type="Gene3D" id="3.40.605.10">
    <property type="entry name" value="Aldehyde Dehydrogenase, Chain A, domain 1"/>
    <property type="match status" value="1"/>
</dbReference>
<dbReference type="InterPro" id="IPR016161">
    <property type="entry name" value="Ald_DH/histidinol_DH"/>
</dbReference>
<dbReference type="SUPFAM" id="SSF53720">
    <property type="entry name" value="ALDH-like"/>
    <property type="match status" value="1"/>
</dbReference>
<gene>
    <name evidence="5" type="ORF">J2X09_002717</name>
</gene>
<keyword evidence="2 5" id="KW-0560">Oxidoreductase</keyword>
<accession>A0ABU1VCD3</accession>
<keyword evidence="6" id="KW-1185">Reference proteome</keyword>
<evidence type="ECO:0000313" key="5">
    <source>
        <dbReference type="EMBL" id="MDR7094973.1"/>
    </source>
</evidence>
<dbReference type="GO" id="GO:0018479">
    <property type="term" value="F:benzaldehyde dehydrogenase (NAD+) activity"/>
    <property type="evidence" value="ECO:0007669"/>
    <property type="project" value="UniProtKB-EC"/>
</dbReference>
<dbReference type="RefSeq" id="WP_204734120.1">
    <property type="nucleotide sequence ID" value="NZ_JAVDWE010000007.1"/>
</dbReference>
<dbReference type="PANTHER" id="PTHR42986">
    <property type="entry name" value="BENZALDEHYDE DEHYDROGENASE YFMT"/>
    <property type="match status" value="1"/>
</dbReference>
<evidence type="ECO:0000256" key="2">
    <source>
        <dbReference type="ARBA" id="ARBA00023002"/>
    </source>
</evidence>
<dbReference type="InterPro" id="IPR016162">
    <property type="entry name" value="Ald_DH_N"/>
</dbReference>
<keyword evidence="3" id="KW-0520">NAD</keyword>
<dbReference type="EMBL" id="JAVDWE010000007">
    <property type="protein sequence ID" value="MDR7094973.1"/>
    <property type="molecule type" value="Genomic_DNA"/>
</dbReference>
<evidence type="ECO:0000256" key="1">
    <source>
        <dbReference type="ARBA" id="ARBA00009986"/>
    </source>
</evidence>
<dbReference type="Gene3D" id="3.40.309.10">
    <property type="entry name" value="Aldehyde Dehydrogenase, Chain A, domain 2"/>
    <property type="match status" value="1"/>
</dbReference>
<dbReference type="Proteomes" id="UP001265550">
    <property type="component" value="Unassembled WGS sequence"/>
</dbReference>
<dbReference type="Pfam" id="PF00171">
    <property type="entry name" value="Aldedh"/>
    <property type="match status" value="1"/>
</dbReference>
<proteinExistence type="inferred from homology"/>
<reference evidence="5 6" key="1">
    <citation type="submission" date="2023-07" db="EMBL/GenBank/DDBJ databases">
        <title>Sorghum-associated microbial communities from plants grown in Nebraska, USA.</title>
        <authorList>
            <person name="Schachtman D."/>
        </authorList>
    </citation>
    <scope>NUCLEOTIDE SEQUENCE [LARGE SCALE GENOMIC DNA]</scope>
    <source>
        <strain evidence="5 6">BE240</strain>
    </source>
</reference>
<dbReference type="CDD" id="cd07152">
    <property type="entry name" value="ALDH_BenzADH"/>
    <property type="match status" value="1"/>
</dbReference>
<dbReference type="InterPro" id="IPR015590">
    <property type="entry name" value="Aldehyde_DH_dom"/>
</dbReference>
<organism evidence="5 6">
    <name type="scientific">Hydrogenophaga laconesensis</name>
    <dbReference type="NCBI Taxonomy" id="1805971"/>
    <lineage>
        <taxon>Bacteria</taxon>
        <taxon>Pseudomonadati</taxon>
        <taxon>Pseudomonadota</taxon>
        <taxon>Betaproteobacteria</taxon>
        <taxon>Burkholderiales</taxon>
        <taxon>Comamonadaceae</taxon>
        <taxon>Hydrogenophaga</taxon>
    </lineage>
</organism>
<feature type="domain" description="Aldehyde dehydrogenase" evidence="4">
    <location>
        <begin position="23"/>
        <end position="475"/>
    </location>
</feature>
<dbReference type="InterPro" id="IPR016163">
    <property type="entry name" value="Ald_DH_C"/>
</dbReference>
<protein>
    <submittedName>
        <fullName evidence="5">Benzaldehyde dehydrogenase (NAD)</fullName>
        <ecNumber evidence="5">1.2.1.28</ecNumber>
    </submittedName>
</protein>
<dbReference type="PANTHER" id="PTHR42986:SF1">
    <property type="entry name" value="BENZALDEHYDE DEHYDROGENASE YFMT"/>
    <property type="match status" value="1"/>
</dbReference>